<sequence length="704" mass="78348">MSTEETKRYSIPTVSIKTDRTGASSKSNALGMRPMQERAYAKRGEQYLLIKSPPASGKSRALMFIALDKLMNQGVKQALIVVPERSIGGSFADEPLSQYGFFSDWVVKPQWNLCNAPGTDDVKVAPSKVKAVGEFLASDDKILVCTHATFRFAYQELGPTAFDDRLIAVDEFHHVSSDQNNILGRQLTELIQRNKVHMVAMTGSYFRGDAEAVLAPDDEARFDTVTYTYYEQLNGYEYLKSLDIGYYFYTGQYLDAVMRVLDPSLKTIVHIPNVNARESLKQKHKEVEGIMDGLGTWKGTDPQTGFHLVELPEGRVIKIADLVDDGDVRSAVLSALKDPKQKNNSDHVDIIIALGMAKEGFDWIWCEHALTIGYRNSLTEIVQIIGRATRDAPGKESARFTNLIAEPDASEDMVADAINDTLKAIAASLLMEQVLAPRFEFTPKNAGEQPGFDYGPDGYKQGQLNIGVNHDDGRVHVEVKGLVEPKSEEAARICREDINEVLASFVQNSKTLERGLFDHDNTIPEELTILQMGKIVREKYPHLEEDDQEAVRQYAVAALAFTQKAKQVEMLVTDEATGGANDGTPKANLALIEGVKQFAMSVKELDIDLIDRINPFDTAYAILAKAMDEKTLKQVQAVIAARKINIPIEEARELAKRAVEFKRDRNRLPEINAADPWEKRMAEGIAVLTRFKASEKRKEGNGNA</sequence>
<name>A0A5E4WA69_9BURK</name>
<dbReference type="SUPFAM" id="SSF52540">
    <property type="entry name" value="P-loop containing nucleoside triphosphate hydrolases"/>
    <property type="match status" value="1"/>
</dbReference>
<keyword evidence="2" id="KW-0067">ATP-binding</keyword>
<dbReference type="GO" id="GO:0003676">
    <property type="term" value="F:nucleic acid binding"/>
    <property type="evidence" value="ECO:0007669"/>
    <property type="project" value="InterPro"/>
</dbReference>
<reference evidence="2 3" key="1">
    <citation type="submission" date="2019-08" db="EMBL/GenBank/DDBJ databases">
        <authorList>
            <person name="Peeters C."/>
        </authorList>
    </citation>
    <scope>NUCLEOTIDE SEQUENCE [LARGE SCALE GENOMIC DNA]</scope>
    <source>
        <strain evidence="2 3">LMG 31013</strain>
    </source>
</reference>
<organism evidence="2 3">
    <name type="scientific">Pandoraea terrigena</name>
    <dbReference type="NCBI Taxonomy" id="2508292"/>
    <lineage>
        <taxon>Bacteria</taxon>
        <taxon>Pseudomonadati</taxon>
        <taxon>Pseudomonadota</taxon>
        <taxon>Betaproteobacteria</taxon>
        <taxon>Burkholderiales</taxon>
        <taxon>Burkholderiaceae</taxon>
        <taxon>Pandoraea</taxon>
    </lineage>
</organism>
<keyword evidence="2" id="KW-0347">Helicase</keyword>
<accession>A0A5E4WA69</accession>
<evidence type="ECO:0000259" key="1">
    <source>
        <dbReference type="PROSITE" id="PS51192"/>
    </source>
</evidence>
<dbReference type="AlphaFoldDB" id="A0A5E4WA69"/>
<dbReference type="GO" id="GO:0005524">
    <property type="term" value="F:ATP binding"/>
    <property type="evidence" value="ECO:0007669"/>
    <property type="project" value="InterPro"/>
</dbReference>
<feature type="domain" description="Helicase ATP-binding" evidence="1">
    <location>
        <begin position="39"/>
        <end position="223"/>
    </location>
</feature>
<dbReference type="PROSITE" id="PS51192">
    <property type="entry name" value="HELICASE_ATP_BIND_1"/>
    <property type="match status" value="1"/>
</dbReference>
<protein>
    <submittedName>
        <fullName evidence="2">DEAD/DEAH box helicase</fullName>
    </submittedName>
</protein>
<dbReference type="Pfam" id="PF00270">
    <property type="entry name" value="DEAD"/>
    <property type="match status" value="1"/>
</dbReference>
<dbReference type="RefSeq" id="WP_150613672.1">
    <property type="nucleotide sequence ID" value="NZ_CABPRU010000007.1"/>
</dbReference>
<dbReference type="InterPro" id="IPR027417">
    <property type="entry name" value="P-loop_NTPase"/>
</dbReference>
<evidence type="ECO:0000313" key="2">
    <source>
        <dbReference type="EMBL" id="VVE20180.1"/>
    </source>
</evidence>
<keyword evidence="2" id="KW-0547">Nucleotide-binding</keyword>
<dbReference type="SMART" id="SM00487">
    <property type="entry name" value="DEXDc"/>
    <property type="match status" value="1"/>
</dbReference>
<dbReference type="Gene3D" id="3.40.50.300">
    <property type="entry name" value="P-loop containing nucleotide triphosphate hydrolases"/>
    <property type="match status" value="2"/>
</dbReference>
<evidence type="ECO:0000313" key="3">
    <source>
        <dbReference type="Proteomes" id="UP000334380"/>
    </source>
</evidence>
<gene>
    <name evidence="2" type="ORF">PTE31013_03118</name>
</gene>
<dbReference type="GO" id="GO:0004386">
    <property type="term" value="F:helicase activity"/>
    <property type="evidence" value="ECO:0007669"/>
    <property type="project" value="UniProtKB-KW"/>
</dbReference>
<dbReference type="Proteomes" id="UP000334380">
    <property type="component" value="Unassembled WGS sequence"/>
</dbReference>
<dbReference type="InterPro" id="IPR011545">
    <property type="entry name" value="DEAD/DEAH_box_helicase_dom"/>
</dbReference>
<proteinExistence type="predicted"/>
<dbReference type="InterPro" id="IPR014001">
    <property type="entry name" value="Helicase_ATP-bd"/>
</dbReference>
<keyword evidence="2" id="KW-0378">Hydrolase</keyword>
<keyword evidence="3" id="KW-1185">Reference proteome</keyword>
<dbReference type="OrthoDB" id="9803860at2"/>
<dbReference type="EMBL" id="CABPRU010000007">
    <property type="protein sequence ID" value="VVE20180.1"/>
    <property type="molecule type" value="Genomic_DNA"/>
</dbReference>